<keyword evidence="1" id="KW-0808">Transferase</keyword>
<dbReference type="PANTHER" id="PTHR35526">
    <property type="entry name" value="ANTI-SIGMA-F FACTOR RSBW-RELATED"/>
    <property type="match status" value="1"/>
</dbReference>
<dbReference type="Proteomes" id="UP000218944">
    <property type="component" value="Unassembled WGS sequence"/>
</dbReference>
<keyword evidence="1" id="KW-0723">Serine/threonine-protein kinase</keyword>
<comment type="caution">
    <text evidence="3">The sequence shown here is derived from an EMBL/GenBank/DDBJ whole genome shotgun (WGS) entry which is preliminary data.</text>
</comment>
<evidence type="ECO:0000313" key="4">
    <source>
        <dbReference type="Proteomes" id="UP000218944"/>
    </source>
</evidence>
<dbReference type="Pfam" id="PF13581">
    <property type="entry name" value="HATPase_c_2"/>
    <property type="match status" value="1"/>
</dbReference>
<name>A0A2A2D3N6_9ACTN</name>
<dbReference type="GO" id="GO:0005524">
    <property type="term" value="F:ATP binding"/>
    <property type="evidence" value="ECO:0007669"/>
    <property type="project" value="UniProtKB-KW"/>
</dbReference>
<dbReference type="SUPFAM" id="SSF55874">
    <property type="entry name" value="ATPase domain of HSP90 chaperone/DNA topoisomerase II/histidine kinase"/>
    <property type="match status" value="1"/>
</dbReference>
<dbReference type="InterPro" id="IPR050267">
    <property type="entry name" value="Anti-sigma-factor_SerPK"/>
</dbReference>
<gene>
    <name evidence="3" type="ORF">CK936_26870</name>
</gene>
<proteinExistence type="predicted"/>
<keyword evidence="1" id="KW-0418">Kinase</keyword>
<dbReference type="AlphaFoldDB" id="A0A2A2D3N6"/>
<dbReference type="Gene3D" id="3.30.565.10">
    <property type="entry name" value="Histidine kinase-like ATPase, C-terminal domain"/>
    <property type="match status" value="1"/>
</dbReference>
<dbReference type="OrthoDB" id="3852691at2"/>
<dbReference type="RefSeq" id="WP_087925310.1">
    <property type="nucleotide sequence ID" value="NZ_JAJQQQ010000001.1"/>
</dbReference>
<reference evidence="3 4" key="1">
    <citation type="submission" date="2017-08" db="EMBL/GenBank/DDBJ databases">
        <title>Genome sequence of Streptomyces albireticuli NRRL B-1670.</title>
        <authorList>
            <person name="Graham D.E."/>
            <person name="Mahan K.M."/>
            <person name="Klingeman D.M."/>
            <person name="Hettich R.L."/>
            <person name="Parry R.J."/>
            <person name="Spain J.C."/>
        </authorList>
    </citation>
    <scope>NUCLEOTIDE SEQUENCE [LARGE SCALE GENOMIC DNA]</scope>
    <source>
        <strain evidence="3 4">NRRL B-1670</strain>
    </source>
</reference>
<dbReference type="GO" id="GO:0004674">
    <property type="term" value="F:protein serine/threonine kinase activity"/>
    <property type="evidence" value="ECO:0007669"/>
    <property type="project" value="UniProtKB-KW"/>
</dbReference>
<accession>A0A2A2D3N6</accession>
<keyword evidence="4" id="KW-1185">Reference proteome</keyword>
<protein>
    <submittedName>
        <fullName evidence="3">ATP-binding protein</fullName>
    </submittedName>
</protein>
<evidence type="ECO:0000313" key="3">
    <source>
        <dbReference type="EMBL" id="PAU45922.1"/>
    </source>
</evidence>
<dbReference type="EMBL" id="NSJV01000519">
    <property type="protein sequence ID" value="PAU45922.1"/>
    <property type="molecule type" value="Genomic_DNA"/>
</dbReference>
<keyword evidence="3" id="KW-0067">ATP-binding</keyword>
<feature type="domain" description="Histidine kinase/HSP90-like ATPase" evidence="2">
    <location>
        <begin position="36"/>
        <end position="151"/>
    </location>
</feature>
<dbReference type="CDD" id="cd16936">
    <property type="entry name" value="HATPase_RsbW-like"/>
    <property type="match status" value="1"/>
</dbReference>
<dbReference type="PANTHER" id="PTHR35526:SF3">
    <property type="entry name" value="ANTI-SIGMA-F FACTOR RSBW"/>
    <property type="match status" value="1"/>
</dbReference>
<keyword evidence="3" id="KW-0547">Nucleotide-binding</keyword>
<sequence>MTHIAHSCGVVPSHDAPSLGRYGSSIAARLQDAFHFPALNTSVAEARRRVLARLREWGIDEVACDDAQLVVSELFTNAVRHTDSDKVSCQLRLSGAHLRIEVADQGHTSTEPRARCSGADEESGRGLLLVGALSKAWGVRPDDDGRGRVVWADLPHGRLPL</sequence>
<organism evidence="3 4">
    <name type="scientific">Streptomyces albireticuli</name>
    <dbReference type="NCBI Taxonomy" id="1940"/>
    <lineage>
        <taxon>Bacteria</taxon>
        <taxon>Bacillati</taxon>
        <taxon>Actinomycetota</taxon>
        <taxon>Actinomycetes</taxon>
        <taxon>Kitasatosporales</taxon>
        <taxon>Streptomycetaceae</taxon>
        <taxon>Streptomyces</taxon>
    </lineage>
</organism>
<dbReference type="InterPro" id="IPR036890">
    <property type="entry name" value="HATPase_C_sf"/>
</dbReference>
<dbReference type="InterPro" id="IPR003594">
    <property type="entry name" value="HATPase_dom"/>
</dbReference>
<evidence type="ECO:0000256" key="1">
    <source>
        <dbReference type="ARBA" id="ARBA00022527"/>
    </source>
</evidence>
<evidence type="ECO:0000259" key="2">
    <source>
        <dbReference type="Pfam" id="PF13581"/>
    </source>
</evidence>